<accession>A0A9P5LBB5</accession>
<dbReference type="Pfam" id="PF22615">
    <property type="entry name" value="IPMS_D2"/>
    <property type="match status" value="1"/>
</dbReference>
<proteinExistence type="predicted"/>
<dbReference type="InterPro" id="IPR054692">
    <property type="entry name" value="LeuA-like_post-cat"/>
</dbReference>
<dbReference type="AlphaFoldDB" id="A0A9P5LBB5"/>
<feature type="region of interest" description="Disordered" evidence="2">
    <location>
        <begin position="1"/>
        <end position="32"/>
    </location>
</feature>
<sequence>MAMLKDPSTKYKPFPTANLPDRQWPSKTINKPPHRGCAVAPAELAQIAGANRVEGCPFGNGEHTGTVDPVTPGLNPYTQGIHLKIDLSDLERAIDTVEVSTKISDAIMKDFQIRNSDHLKYEDQWDIPYLPLDPANTNHTYEAVICVNSHSAKGGAA</sequence>
<keyword evidence="6" id="KW-1185">Reference proteome</keyword>
<gene>
    <name evidence="5" type="ORF">G7Z17_g5902</name>
</gene>
<feature type="domain" description="Pyruvate carboxyltransferase" evidence="3">
    <location>
        <begin position="35"/>
        <end position="97"/>
    </location>
</feature>
<protein>
    <recommendedName>
        <fullName evidence="1">2-isopropylmalate synthase</fullName>
        <ecNumber evidence="1">2.3.3.13</ecNumber>
    </recommendedName>
</protein>
<dbReference type="GO" id="GO:0009098">
    <property type="term" value="P:L-leucine biosynthetic process"/>
    <property type="evidence" value="ECO:0007669"/>
    <property type="project" value="TreeGrafter"/>
</dbReference>
<evidence type="ECO:0000313" key="6">
    <source>
        <dbReference type="Proteomes" id="UP000722485"/>
    </source>
</evidence>
<evidence type="ECO:0000256" key="1">
    <source>
        <dbReference type="ARBA" id="ARBA00012973"/>
    </source>
</evidence>
<evidence type="ECO:0000313" key="5">
    <source>
        <dbReference type="EMBL" id="KAF7550175.1"/>
    </source>
</evidence>
<comment type="caution">
    <text evidence="5">The sequence shown here is derived from an EMBL/GenBank/DDBJ whole genome shotgun (WGS) entry which is preliminary data.</text>
</comment>
<dbReference type="EC" id="2.3.3.13" evidence="1"/>
<evidence type="ECO:0000256" key="2">
    <source>
        <dbReference type="SAM" id="MobiDB-lite"/>
    </source>
</evidence>
<organism evidence="5 6">
    <name type="scientific">Cylindrodendrum hubeiense</name>
    <dbReference type="NCBI Taxonomy" id="595255"/>
    <lineage>
        <taxon>Eukaryota</taxon>
        <taxon>Fungi</taxon>
        <taxon>Dikarya</taxon>
        <taxon>Ascomycota</taxon>
        <taxon>Pezizomycotina</taxon>
        <taxon>Sordariomycetes</taxon>
        <taxon>Hypocreomycetidae</taxon>
        <taxon>Hypocreales</taxon>
        <taxon>Nectriaceae</taxon>
        <taxon>Cylindrodendrum</taxon>
    </lineage>
</organism>
<dbReference type="SUPFAM" id="SSF51569">
    <property type="entry name" value="Aldolase"/>
    <property type="match status" value="1"/>
</dbReference>
<dbReference type="Proteomes" id="UP000722485">
    <property type="component" value="Unassembled WGS sequence"/>
</dbReference>
<dbReference type="InterPro" id="IPR000891">
    <property type="entry name" value="PYR_CT"/>
</dbReference>
<dbReference type="InterPro" id="IPR013785">
    <property type="entry name" value="Aldolase_TIM"/>
</dbReference>
<evidence type="ECO:0000259" key="4">
    <source>
        <dbReference type="Pfam" id="PF22615"/>
    </source>
</evidence>
<dbReference type="OrthoDB" id="418791at2759"/>
<dbReference type="Gene3D" id="3.20.20.70">
    <property type="entry name" value="Aldolase class I"/>
    <property type="match status" value="1"/>
</dbReference>
<reference evidence="5" key="1">
    <citation type="submission" date="2020-03" db="EMBL/GenBank/DDBJ databases">
        <title>Draft Genome Sequence of Cylindrodendrum hubeiense.</title>
        <authorList>
            <person name="Buettner E."/>
            <person name="Kellner H."/>
        </authorList>
    </citation>
    <scope>NUCLEOTIDE SEQUENCE</scope>
    <source>
        <strain evidence="5">IHI 201604</strain>
    </source>
</reference>
<dbReference type="GO" id="GO:0005739">
    <property type="term" value="C:mitochondrion"/>
    <property type="evidence" value="ECO:0007669"/>
    <property type="project" value="TreeGrafter"/>
</dbReference>
<dbReference type="PANTHER" id="PTHR46911">
    <property type="match status" value="1"/>
</dbReference>
<dbReference type="PANTHER" id="PTHR46911:SF1">
    <property type="entry name" value="2-ISOPROPYLMALATE SYNTHASE"/>
    <property type="match status" value="1"/>
</dbReference>
<evidence type="ECO:0000259" key="3">
    <source>
        <dbReference type="Pfam" id="PF00682"/>
    </source>
</evidence>
<dbReference type="EMBL" id="JAANBB010000104">
    <property type="protein sequence ID" value="KAF7550175.1"/>
    <property type="molecule type" value="Genomic_DNA"/>
</dbReference>
<feature type="domain" description="2-isopropylmalate synthase-like post-catalytic" evidence="4">
    <location>
        <begin position="104"/>
        <end position="156"/>
    </location>
</feature>
<name>A0A9P5LBB5_9HYPO</name>
<dbReference type="Pfam" id="PF00682">
    <property type="entry name" value="HMGL-like"/>
    <property type="match status" value="1"/>
</dbReference>
<dbReference type="GO" id="GO:0003852">
    <property type="term" value="F:2-isopropylmalate synthase activity"/>
    <property type="evidence" value="ECO:0007669"/>
    <property type="project" value="UniProtKB-EC"/>
</dbReference>